<dbReference type="AlphaFoldDB" id="A0A6J4K5N3"/>
<organism evidence="2">
    <name type="scientific">uncultured Gemmatimonadaceae bacterium</name>
    <dbReference type="NCBI Taxonomy" id="246130"/>
    <lineage>
        <taxon>Bacteria</taxon>
        <taxon>Pseudomonadati</taxon>
        <taxon>Gemmatimonadota</taxon>
        <taxon>Gemmatimonadia</taxon>
        <taxon>Gemmatimonadales</taxon>
        <taxon>Gemmatimonadaceae</taxon>
        <taxon>environmental samples</taxon>
    </lineage>
</organism>
<accession>A0A6J4K5N3</accession>
<feature type="compositionally biased region" description="Basic residues" evidence="1">
    <location>
        <begin position="87"/>
        <end position="101"/>
    </location>
</feature>
<feature type="region of interest" description="Disordered" evidence="1">
    <location>
        <begin position="56"/>
        <end position="277"/>
    </location>
</feature>
<evidence type="ECO:0000256" key="1">
    <source>
        <dbReference type="SAM" id="MobiDB-lite"/>
    </source>
</evidence>
<proteinExistence type="predicted"/>
<feature type="compositionally biased region" description="Basic residues" evidence="1">
    <location>
        <begin position="161"/>
        <end position="174"/>
    </location>
</feature>
<feature type="region of interest" description="Disordered" evidence="1">
    <location>
        <begin position="1"/>
        <end position="34"/>
    </location>
</feature>
<feature type="non-terminal residue" evidence="2">
    <location>
        <position position="277"/>
    </location>
</feature>
<feature type="compositionally biased region" description="Basic and acidic residues" evidence="1">
    <location>
        <begin position="124"/>
        <end position="147"/>
    </location>
</feature>
<feature type="compositionally biased region" description="Basic residues" evidence="1">
    <location>
        <begin position="8"/>
        <end position="19"/>
    </location>
</feature>
<evidence type="ECO:0000313" key="2">
    <source>
        <dbReference type="EMBL" id="CAA9296935.1"/>
    </source>
</evidence>
<protein>
    <submittedName>
        <fullName evidence="2">Peptidase M48, Ste24p</fullName>
    </submittedName>
</protein>
<sequence length="277" mass="29920">EQREGVRAHGRPHRALRRGGGRDRRPVGDGDGVAVRRRHELRDVLGLVVDGAAHVRRAEDHARRRARAVRDGGPPAPARRAPDAHGGHRPARPAQRLRHGAQPRARGGVRDRGDHAPRVAGRARGGDRARAGAHQEPRHAAADDHGHPGRRHQQPGLVRDVRRRQRRRGGWKPVRRADRRDRRAHRGLPGADGDQPAAGVQGRRGGGRDLRPPARPGQRAAEAGGRRAADPDARRAGGGPARPGKPARRLRRRDGQAVLHPPAHRGARGPVGGDGGV</sequence>
<feature type="compositionally biased region" description="Basic and acidic residues" evidence="1">
    <location>
        <begin position="224"/>
        <end position="235"/>
    </location>
</feature>
<feature type="compositionally biased region" description="Basic and acidic residues" evidence="1">
    <location>
        <begin position="108"/>
        <end position="117"/>
    </location>
</feature>
<reference evidence="2" key="1">
    <citation type="submission" date="2020-02" db="EMBL/GenBank/DDBJ databases">
        <authorList>
            <person name="Meier V. D."/>
        </authorList>
    </citation>
    <scope>NUCLEOTIDE SEQUENCE</scope>
    <source>
        <strain evidence="2">AVDCRST_MAG40</strain>
    </source>
</reference>
<feature type="non-terminal residue" evidence="2">
    <location>
        <position position="1"/>
    </location>
</feature>
<gene>
    <name evidence="2" type="ORF">AVDCRST_MAG40-98</name>
</gene>
<dbReference type="EMBL" id="CADCTX010000029">
    <property type="protein sequence ID" value="CAA9296935.1"/>
    <property type="molecule type" value="Genomic_DNA"/>
</dbReference>
<name>A0A6J4K5N3_9BACT</name>